<dbReference type="Gene3D" id="2.30.40.10">
    <property type="entry name" value="Urease, subunit C, domain 1"/>
    <property type="match status" value="1"/>
</dbReference>
<name>A0A7K1US84_9NOCA</name>
<feature type="domain" description="Amidohydrolase-related" evidence="2">
    <location>
        <begin position="54"/>
        <end position="416"/>
    </location>
</feature>
<reference evidence="3 4" key="1">
    <citation type="submission" date="2019-12" db="EMBL/GenBank/DDBJ databases">
        <title>Nocardia sp. nov. ET3-3 isolated from soil.</title>
        <authorList>
            <person name="Kanchanasin P."/>
            <person name="Tanasupawat S."/>
            <person name="Yuki M."/>
            <person name="Kudo T."/>
        </authorList>
    </citation>
    <scope>NUCLEOTIDE SEQUENCE [LARGE SCALE GENOMIC DNA]</scope>
    <source>
        <strain evidence="3 4">ET3-3</strain>
    </source>
</reference>
<sequence>MTRTLLKGAAILSMDPSVGDHRRGDVLVDNGVLAHVGPPIEAVDCEIVDASDAIVMPGLIDAHRHLWYAGIRGDDMNATIFDLYTGSWGKLAAAFTPEDVYAFTRAGIANALDSGITTLFDWCHVINTPEHAEAAVQAHQEMRMRAVFGYGESMTQKLSPVLSDAESWRHATQLRERHFASDDARLTMALALPGLDLSTPETTRTDIAAARAMNVPMSFHLGVPMGPPPNLSIKRLVEYGLLGSDMSFAHCCNTTAEEFRMLADHGGHAISCPSCDASLNLGASPSRRMRENGLAPCFGADAVSAGSGDLFEEARLGLCIERSDYGLDRFARGEAVVAHGDRITTRQALEAVTSVAAHSCWLGDRVGTLTPGKRADLILLRASDSNLWPASNLLDTVVSSAHCGNVDAVMIDGDFVKRDGSLVGVDTAAIRADLVHARDRLYAAADYDGIEPTLARLGSQPSGH</sequence>
<organism evidence="3 4">
    <name type="scientific">Nocardia terrae</name>
    <dbReference type="NCBI Taxonomy" id="2675851"/>
    <lineage>
        <taxon>Bacteria</taxon>
        <taxon>Bacillati</taxon>
        <taxon>Actinomycetota</taxon>
        <taxon>Actinomycetes</taxon>
        <taxon>Mycobacteriales</taxon>
        <taxon>Nocardiaceae</taxon>
        <taxon>Nocardia</taxon>
    </lineage>
</organism>
<dbReference type="GO" id="GO:0016810">
    <property type="term" value="F:hydrolase activity, acting on carbon-nitrogen (but not peptide) bonds"/>
    <property type="evidence" value="ECO:0007669"/>
    <property type="project" value="InterPro"/>
</dbReference>
<evidence type="ECO:0000259" key="2">
    <source>
        <dbReference type="Pfam" id="PF01979"/>
    </source>
</evidence>
<accession>A0A7K1US84</accession>
<evidence type="ECO:0000313" key="4">
    <source>
        <dbReference type="Proteomes" id="UP000466794"/>
    </source>
</evidence>
<dbReference type="AlphaFoldDB" id="A0A7K1US84"/>
<proteinExistence type="predicted"/>
<dbReference type="Pfam" id="PF01979">
    <property type="entry name" value="Amidohydro_1"/>
    <property type="match status" value="1"/>
</dbReference>
<dbReference type="Gene3D" id="3.20.20.140">
    <property type="entry name" value="Metal-dependent hydrolases"/>
    <property type="match status" value="1"/>
</dbReference>
<dbReference type="SUPFAM" id="SSF51338">
    <property type="entry name" value="Composite domain of metallo-dependent hydrolases"/>
    <property type="match status" value="1"/>
</dbReference>
<dbReference type="EMBL" id="WRPP01000001">
    <property type="protein sequence ID" value="MVU77194.1"/>
    <property type="molecule type" value="Genomic_DNA"/>
</dbReference>
<evidence type="ECO:0000256" key="1">
    <source>
        <dbReference type="ARBA" id="ARBA00022801"/>
    </source>
</evidence>
<evidence type="ECO:0000313" key="3">
    <source>
        <dbReference type="EMBL" id="MVU77194.1"/>
    </source>
</evidence>
<protein>
    <submittedName>
        <fullName evidence="3">Amidohydrolase family protein</fullName>
    </submittedName>
</protein>
<comment type="caution">
    <text evidence="3">The sequence shown here is derived from an EMBL/GenBank/DDBJ whole genome shotgun (WGS) entry which is preliminary data.</text>
</comment>
<dbReference type="InterPro" id="IPR011059">
    <property type="entry name" value="Metal-dep_hydrolase_composite"/>
</dbReference>
<dbReference type="SUPFAM" id="SSF51556">
    <property type="entry name" value="Metallo-dependent hydrolases"/>
    <property type="match status" value="1"/>
</dbReference>
<keyword evidence="4" id="KW-1185">Reference proteome</keyword>
<dbReference type="InterPro" id="IPR006680">
    <property type="entry name" value="Amidohydro-rel"/>
</dbReference>
<dbReference type="NCBIfam" id="NF006056">
    <property type="entry name" value="PRK08204.1"/>
    <property type="match status" value="1"/>
</dbReference>
<gene>
    <name evidence="3" type="ORF">GPX89_08025</name>
</gene>
<dbReference type="PANTHER" id="PTHR43794">
    <property type="entry name" value="AMINOHYDROLASE SSNA-RELATED"/>
    <property type="match status" value="1"/>
</dbReference>
<dbReference type="RefSeq" id="WP_157386574.1">
    <property type="nucleotide sequence ID" value="NZ_WRPP01000001.1"/>
</dbReference>
<keyword evidence="1 3" id="KW-0378">Hydrolase</keyword>
<dbReference type="Proteomes" id="UP000466794">
    <property type="component" value="Unassembled WGS sequence"/>
</dbReference>
<dbReference type="PANTHER" id="PTHR43794:SF11">
    <property type="entry name" value="AMIDOHYDROLASE-RELATED DOMAIN-CONTAINING PROTEIN"/>
    <property type="match status" value="1"/>
</dbReference>
<dbReference type="InterPro" id="IPR032466">
    <property type="entry name" value="Metal_Hydrolase"/>
</dbReference>
<dbReference type="InterPro" id="IPR050287">
    <property type="entry name" value="MTA/SAH_deaminase"/>
</dbReference>